<dbReference type="InterPro" id="IPR032687">
    <property type="entry name" value="AraC-type_N"/>
</dbReference>
<reference evidence="2 3" key="1">
    <citation type="submission" date="2018-03" db="EMBL/GenBank/DDBJ databases">
        <authorList>
            <person name="Keele B.F."/>
        </authorList>
    </citation>
    <scope>NUCLEOTIDE SEQUENCE [LARGE SCALE GENOMIC DNA]</scope>
    <source>
        <strain evidence="2 3">CECT 8504</strain>
    </source>
</reference>
<dbReference type="Proteomes" id="UP000244912">
    <property type="component" value="Unassembled WGS sequence"/>
</dbReference>
<evidence type="ECO:0000259" key="1">
    <source>
        <dbReference type="Pfam" id="PF12625"/>
    </source>
</evidence>
<proteinExistence type="predicted"/>
<gene>
    <name evidence="2" type="ORF">PAA8504_02434</name>
</gene>
<dbReference type="RefSeq" id="WP_281259948.1">
    <property type="nucleotide sequence ID" value="NZ_ONZF01000005.1"/>
</dbReference>
<evidence type="ECO:0000313" key="2">
    <source>
        <dbReference type="EMBL" id="SPJ24598.1"/>
    </source>
</evidence>
<organism evidence="2 3">
    <name type="scientific">Palleronia abyssalis</name>
    <dbReference type="NCBI Taxonomy" id="1501240"/>
    <lineage>
        <taxon>Bacteria</taxon>
        <taxon>Pseudomonadati</taxon>
        <taxon>Pseudomonadota</taxon>
        <taxon>Alphaproteobacteria</taxon>
        <taxon>Rhodobacterales</taxon>
        <taxon>Roseobacteraceae</taxon>
        <taxon>Palleronia</taxon>
    </lineage>
</organism>
<name>A0A2R8BWR0_9RHOB</name>
<dbReference type="EMBL" id="ONZF01000005">
    <property type="protein sequence ID" value="SPJ24598.1"/>
    <property type="molecule type" value="Genomic_DNA"/>
</dbReference>
<protein>
    <recommendedName>
        <fullName evidence="1">HTH-type transcriptional regulator AraC-type N-terminal domain-containing protein</fullName>
    </recommendedName>
</protein>
<accession>A0A2R8BWR0</accession>
<feature type="domain" description="HTH-type transcriptional regulator AraC-type N-terminal" evidence="1">
    <location>
        <begin position="5"/>
        <end position="70"/>
    </location>
</feature>
<evidence type="ECO:0000313" key="3">
    <source>
        <dbReference type="Proteomes" id="UP000244912"/>
    </source>
</evidence>
<keyword evidence="3" id="KW-1185">Reference proteome</keyword>
<dbReference type="Pfam" id="PF12625">
    <property type="entry name" value="Arabinose_bd"/>
    <property type="match status" value="1"/>
</dbReference>
<sequence length="111" mass="12020">MRLSNEATLASAVSVAREVSPVPVTPSEVLVRHVGPRSIAAHKAWFGCPVRFDAEYDAILYADETLDRPNILGDEGISRYLISHLDADLSRTSDAPEVMSQARDAIAKALS</sequence>
<dbReference type="AlphaFoldDB" id="A0A2R8BWR0"/>